<comment type="caution">
    <text evidence="2">The sequence shown here is derived from an EMBL/GenBank/DDBJ whole genome shotgun (WGS) entry which is preliminary data.</text>
</comment>
<evidence type="ECO:0000256" key="1">
    <source>
        <dbReference type="SAM" id="MobiDB-lite"/>
    </source>
</evidence>
<sequence>MKAAFGPSTSSPDHRQRPASRSWGFGPVVRTCVHRTGELLRWSSALCLVGLVVCAWSMNRPERTVDGGIGSGGRISHGGASGGRSPGRHTTRLEVLRVDPKQIRQDIVVNPKYTVGAMSKLDYPVDQDVVTYLWQFWLKE</sequence>
<organism evidence="2 3">
    <name type="scientific">Paralvinella palmiformis</name>
    <dbReference type="NCBI Taxonomy" id="53620"/>
    <lineage>
        <taxon>Eukaryota</taxon>
        <taxon>Metazoa</taxon>
        <taxon>Spiralia</taxon>
        <taxon>Lophotrochozoa</taxon>
        <taxon>Annelida</taxon>
        <taxon>Polychaeta</taxon>
        <taxon>Sedentaria</taxon>
        <taxon>Canalipalpata</taxon>
        <taxon>Terebellida</taxon>
        <taxon>Terebelliformia</taxon>
        <taxon>Alvinellidae</taxon>
        <taxon>Paralvinella</taxon>
    </lineage>
</organism>
<feature type="compositionally biased region" description="Gly residues" evidence="1">
    <location>
        <begin position="67"/>
        <end position="85"/>
    </location>
</feature>
<reference evidence="2" key="1">
    <citation type="journal article" date="2023" name="Mol. Biol. Evol.">
        <title>Third-Generation Sequencing Reveals the Adaptive Role of the Epigenome in Three Deep-Sea Polychaetes.</title>
        <authorList>
            <person name="Perez M."/>
            <person name="Aroh O."/>
            <person name="Sun Y."/>
            <person name="Lan Y."/>
            <person name="Juniper S.K."/>
            <person name="Young C.R."/>
            <person name="Angers B."/>
            <person name="Qian P.Y."/>
        </authorList>
    </citation>
    <scope>NUCLEOTIDE SEQUENCE</scope>
    <source>
        <strain evidence="2">P08H-3</strain>
    </source>
</reference>
<dbReference type="AlphaFoldDB" id="A0AAD9K070"/>
<keyword evidence="3" id="KW-1185">Reference proteome</keyword>
<proteinExistence type="predicted"/>
<gene>
    <name evidence="2" type="ORF">LSH36_107g08065</name>
</gene>
<name>A0AAD9K070_9ANNE</name>
<protein>
    <submittedName>
        <fullName evidence="2">Uncharacterized protein</fullName>
    </submittedName>
</protein>
<dbReference type="EMBL" id="JAODUP010000107">
    <property type="protein sequence ID" value="KAK2161960.1"/>
    <property type="molecule type" value="Genomic_DNA"/>
</dbReference>
<accession>A0AAD9K070</accession>
<feature type="region of interest" description="Disordered" evidence="1">
    <location>
        <begin position="67"/>
        <end position="88"/>
    </location>
</feature>
<evidence type="ECO:0000313" key="2">
    <source>
        <dbReference type="EMBL" id="KAK2161960.1"/>
    </source>
</evidence>
<dbReference type="Proteomes" id="UP001208570">
    <property type="component" value="Unassembled WGS sequence"/>
</dbReference>
<evidence type="ECO:0000313" key="3">
    <source>
        <dbReference type="Proteomes" id="UP001208570"/>
    </source>
</evidence>
<feature type="region of interest" description="Disordered" evidence="1">
    <location>
        <begin position="1"/>
        <end position="21"/>
    </location>
</feature>